<dbReference type="OrthoDB" id="265955at2759"/>
<evidence type="ECO:0000259" key="1">
    <source>
        <dbReference type="Pfam" id="PF09732"/>
    </source>
</evidence>
<dbReference type="PANTHER" id="PTHR21737:SF4">
    <property type="entry name" value="SPLICING FACTOR CACTIN"/>
    <property type="match status" value="1"/>
</dbReference>
<protein>
    <submittedName>
        <fullName evidence="2">Cactin</fullName>
    </submittedName>
</protein>
<organism evidence="2 3">
    <name type="scientific">Capsicum baccatum</name>
    <name type="common">Peruvian pepper</name>
    <dbReference type="NCBI Taxonomy" id="33114"/>
    <lineage>
        <taxon>Eukaryota</taxon>
        <taxon>Viridiplantae</taxon>
        <taxon>Streptophyta</taxon>
        <taxon>Embryophyta</taxon>
        <taxon>Tracheophyta</taxon>
        <taxon>Spermatophyta</taxon>
        <taxon>Magnoliopsida</taxon>
        <taxon>eudicotyledons</taxon>
        <taxon>Gunneridae</taxon>
        <taxon>Pentapetalae</taxon>
        <taxon>asterids</taxon>
        <taxon>lamiids</taxon>
        <taxon>Solanales</taxon>
        <taxon>Solanaceae</taxon>
        <taxon>Solanoideae</taxon>
        <taxon>Capsiceae</taxon>
        <taxon>Capsicum</taxon>
    </lineage>
</organism>
<dbReference type="GO" id="GO:0045292">
    <property type="term" value="P:mRNA cis splicing, via spliceosome"/>
    <property type="evidence" value="ECO:0007669"/>
    <property type="project" value="TreeGrafter"/>
</dbReference>
<dbReference type="STRING" id="33114.A0A2G2W7Q5"/>
<reference evidence="2 3" key="1">
    <citation type="journal article" date="2017" name="Genome Biol.">
        <title>New reference genome sequences of hot pepper reveal the massive evolution of plant disease-resistance genes by retroduplication.</title>
        <authorList>
            <person name="Kim S."/>
            <person name="Park J."/>
            <person name="Yeom S.I."/>
            <person name="Kim Y.M."/>
            <person name="Seo E."/>
            <person name="Kim K.T."/>
            <person name="Kim M.S."/>
            <person name="Lee J.M."/>
            <person name="Cheong K."/>
            <person name="Shin H.S."/>
            <person name="Kim S.B."/>
            <person name="Han K."/>
            <person name="Lee J."/>
            <person name="Park M."/>
            <person name="Lee H.A."/>
            <person name="Lee H.Y."/>
            <person name="Lee Y."/>
            <person name="Oh S."/>
            <person name="Lee J.H."/>
            <person name="Choi E."/>
            <person name="Choi E."/>
            <person name="Lee S.E."/>
            <person name="Jeon J."/>
            <person name="Kim H."/>
            <person name="Choi G."/>
            <person name="Song H."/>
            <person name="Lee J."/>
            <person name="Lee S.C."/>
            <person name="Kwon J.K."/>
            <person name="Lee H.Y."/>
            <person name="Koo N."/>
            <person name="Hong Y."/>
            <person name="Kim R.W."/>
            <person name="Kang W.H."/>
            <person name="Huh J.H."/>
            <person name="Kang B.C."/>
            <person name="Yang T.J."/>
            <person name="Lee Y.H."/>
            <person name="Bennetzen J.L."/>
            <person name="Choi D."/>
        </authorList>
    </citation>
    <scope>NUCLEOTIDE SEQUENCE [LARGE SCALE GENOMIC DNA]</scope>
    <source>
        <strain evidence="3">cv. PBC81</strain>
    </source>
</reference>
<proteinExistence type="predicted"/>
<dbReference type="AlphaFoldDB" id="A0A2G2W7Q5"/>
<dbReference type="GO" id="GO:0005737">
    <property type="term" value="C:cytoplasm"/>
    <property type="evidence" value="ECO:0007669"/>
    <property type="project" value="TreeGrafter"/>
</dbReference>
<feature type="domain" description="Splicing factor Cactin C-terminal" evidence="1">
    <location>
        <begin position="110"/>
        <end position="215"/>
    </location>
</feature>
<evidence type="ECO:0000313" key="2">
    <source>
        <dbReference type="EMBL" id="PHT41266.1"/>
    </source>
</evidence>
<dbReference type="SMART" id="SM01050">
    <property type="entry name" value="CactinC_cactus"/>
    <property type="match status" value="1"/>
</dbReference>
<gene>
    <name evidence="2" type="ORF">CQW23_20120</name>
</gene>
<sequence length="225" mass="26558">MNMSIMMLEPCWRWRMSKKMTMKRRVLIRPLKHGDGKEEAVDPEEDRAILERKHMAVLEEGRVQDKISPPTPAEDNSEKKTFRTMGAMEEGDATFGSNNEINLDSQVYWWHDKYRPRKPMYFNHVHTGYEWNKYNQTHYDHDNPPPKIVLGYKFNIFYPDLVDKARAPSYDIEKDGDSADTCIIKFHVGPPYEDIAFRIVNREWELSHKNGVQVHVRSRNSAFVL</sequence>
<evidence type="ECO:0000313" key="3">
    <source>
        <dbReference type="Proteomes" id="UP000224567"/>
    </source>
</evidence>
<name>A0A2G2W7Q5_CAPBA</name>
<dbReference type="EMBL" id="MLFT02000008">
    <property type="protein sequence ID" value="PHT41266.1"/>
    <property type="molecule type" value="Genomic_DNA"/>
</dbReference>
<dbReference type="InterPro" id="IPR019134">
    <property type="entry name" value="Cactin_C"/>
</dbReference>
<dbReference type="Pfam" id="PF09732">
    <property type="entry name" value="CactinC_cactus"/>
    <property type="match status" value="1"/>
</dbReference>
<comment type="caution">
    <text evidence="2">The sequence shown here is derived from an EMBL/GenBank/DDBJ whole genome shotgun (WGS) entry which is preliminary data.</text>
</comment>
<dbReference type="PANTHER" id="PTHR21737">
    <property type="entry name" value="POLYGLUTAMINE BINDING PROTEIN 1/MARVEL MEMBRANE-ASSOCIATING DOMAIN CONTAINING 3"/>
    <property type="match status" value="1"/>
</dbReference>
<accession>A0A2G2W7Q5</accession>
<keyword evidence="3" id="KW-1185">Reference proteome</keyword>
<dbReference type="GO" id="GO:0005681">
    <property type="term" value="C:spliceosomal complex"/>
    <property type="evidence" value="ECO:0007669"/>
    <property type="project" value="TreeGrafter"/>
</dbReference>
<dbReference type="Proteomes" id="UP000224567">
    <property type="component" value="Unassembled WGS sequence"/>
</dbReference>
<reference evidence="3" key="2">
    <citation type="journal article" date="2017" name="J. Anim. Genet.">
        <title>Multiple reference genome sequences of hot pepper reveal the massive evolution of plant disease resistance genes by retroduplication.</title>
        <authorList>
            <person name="Kim S."/>
            <person name="Park J."/>
            <person name="Yeom S.-I."/>
            <person name="Kim Y.-M."/>
            <person name="Seo E."/>
            <person name="Kim K.-T."/>
            <person name="Kim M.-S."/>
            <person name="Lee J.M."/>
            <person name="Cheong K."/>
            <person name="Shin H.-S."/>
            <person name="Kim S.-B."/>
            <person name="Han K."/>
            <person name="Lee J."/>
            <person name="Park M."/>
            <person name="Lee H.-A."/>
            <person name="Lee H.-Y."/>
            <person name="Lee Y."/>
            <person name="Oh S."/>
            <person name="Lee J.H."/>
            <person name="Choi E."/>
            <person name="Choi E."/>
            <person name="Lee S.E."/>
            <person name="Jeon J."/>
            <person name="Kim H."/>
            <person name="Choi G."/>
            <person name="Song H."/>
            <person name="Lee J."/>
            <person name="Lee S.-C."/>
            <person name="Kwon J.-K."/>
            <person name="Lee H.-Y."/>
            <person name="Koo N."/>
            <person name="Hong Y."/>
            <person name="Kim R.W."/>
            <person name="Kang W.-H."/>
            <person name="Huh J.H."/>
            <person name="Kang B.-C."/>
            <person name="Yang T.-J."/>
            <person name="Lee Y.-H."/>
            <person name="Bennetzen J.L."/>
            <person name="Choi D."/>
        </authorList>
    </citation>
    <scope>NUCLEOTIDE SEQUENCE [LARGE SCALE GENOMIC DNA]</scope>
    <source>
        <strain evidence="3">cv. PBC81</strain>
    </source>
</reference>